<dbReference type="Proteomes" id="UP000237438">
    <property type="component" value="Unassembled WGS sequence"/>
</dbReference>
<keyword evidence="1" id="KW-0175">Coiled coil</keyword>
<feature type="compositionally biased region" description="Polar residues" evidence="2">
    <location>
        <begin position="165"/>
        <end position="179"/>
    </location>
</feature>
<dbReference type="OrthoDB" id="5427699at2759"/>
<reference evidence="3 4" key="1">
    <citation type="submission" date="2017-10" db="EMBL/GenBank/DDBJ databases">
        <title>Development of genomic resources for the powdery mildew, Erysiphe pulchra.</title>
        <authorList>
            <person name="Wadl P.A."/>
            <person name="Mack B.M."/>
            <person name="Moore G."/>
            <person name="Beltz S.B."/>
        </authorList>
    </citation>
    <scope>NUCLEOTIDE SEQUENCE [LARGE SCALE GENOMIC DNA]</scope>
    <source>
        <strain evidence="3">Cflorida</strain>
    </source>
</reference>
<feature type="region of interest" description="Disordered" evidence="2">
    <location>
        <begin position="165"/>
        <end position="200"/>
    </location>
</feature>
<evidence type="ECO:0000313" key="4">
    <source>
        <dbReference type="Proteomes" id="UP000237438"/>
    </source>
</evidence>
<proteinExistence type="predicted"/>
<organism evidence="3 4">
    <name type="scientific">Erysiphe pulchra</name>
    <dbReference type="NCBI Taxonomy" id="225359"/>
    <lineage>
        <taxon>Eukaryota</taxon>
        <taxon>Fungi</taxon>
        <taxon>Dikarya</taxon>
        <taxon>Ascomycota</taxon>
        <taxon>Pezizomycotina</taxon>
        <taxon>Leotiomycetes</taxon>
        <taxon>Erysiphales</taxon>
        <taxon>Erysiphaceae</taxon>
        <taxon>Erysiphe</taxon>
    </lineage>
</organism>
<evidence type="ECO:0000256" key="1">
    <source>
        <dbReference type="SAM" id="Coils"/>
    </source>
</evidence>
<gene>
    <name evidence="3" type="ORF">EPUL_006557</name>
</gene>
<name>A0A2S4PT65_9PEZI</name>
<evidence type="ECO:0000256" key="2">
    <source>
        <dbReference type="SAM" id="MobiDB-lite"/>
    </source>
</evidence>
<feature type="coiled-coil region" evidence="1">
    <location>
        <begin position="109"/>
        <end position="136"/>
    </location>
</feature>
<accession>A0A2S4PT65</accession>
<dbReference type="EMBL" id="PEDP01000682">
    <property type="protein sequence ID" value="POS85223.1"/>
    <property type="molecule type" value="Genomic_DNA"/>
</dbReference>
<evidence type="ECO:0000313" key="3">
    <source>
        <dbReference type="EMBL" id="POS85223.1"/>
    </source>
</evidence>
<sequence length="471" mass="52817">MSTRHENSFLPTGAVSIPGPHYGLPYYFYSPHTTNTTFQHYNYHPHFTYEQASVMSPPKTSSGSNKDSNISLIEDWSSFVQQLRNQFQGERAHMKADRDRMQEVIEGERELWDRERQIWNREREALRRRITDLETKLFSGSDQPLNPNLASILSNHKISLPSLKNIDNSTSTVIPQESGRNADGSPFYAPAPQNPSRTFDTETASDLRVDDLAVPQETAIRVTSKELTSLDFEKKSPLLTEDGTLNTIGESIDISHIQPELDSVSIRVSAVSPAFAAKALLPQRLLTRSNSLSKKLPDTTDKKIVQRDRINDEEHNSPTLCSQLENNRLILFAGHTPNRRETNFDMETDSLSAQVQSSEIQNMAPSLFERNQFDGYGPEVRDDDNDDELSEPLGLVNARAQDASFLARLTEKLAQEALKSSVVDSSSELKSTQIDIVESSSLSSGHEEEDAEGSILRMKPSLNFGRPFGSM</sequence>
<feature type="compositionally biased region" description="Low complexity" evidence="2">
    <location>
        <begin position="421"/>
        <end position="431"/>
    </location>
</feature>
<protein>
    <submittedName>
        <fullName evidence="3">Uncharacterized protein</fullName>
    </submittedName>
</protein>
<dbReference type="AlphaFoldDB" id="A0A2S4PT65"/>
<keyword evidence="4" id="KW-1185">Reference proteome</keyword>
<feature type="region of interest" description="Disordered" evidence="2">
    <location>
        <begin position="421"/>
        <end position="458"/>
    </location>
</feature>
<comment type="caution">
    <text evidence="3">The sequence shown here is derived from an EMBL/GenBank/DDBJ whole genome shotgun (WGS) entry which is preliminary data.</text>
</comment>